<feature type="binding site" evidence="3">
    <location>
        <position position="106"/>
    </location>
    <ligand>
        <name>Mn(2+)</name>
        <dbReference type="ChEBI" id="CHEBI:29035"/>
        <label>2</label>
    </ligand>
</feature>
<feature type="binding site" evidence="3">
    <location>
        <position position="367"/>
    </location>
    <ligand>
        <name>Mn(2+)</name>
        <dbReference type="ChEBI" id="CHEBI:29035"/>
        <label>2</label>
    </ligand>
</feature>
<dbReference type="PANTHER" id="PTHR11014:SF63">
    <property type="entry name" value="METALLOPEPTIDASE, PUTATIVE (AFU_ORTHOLOGUE AFUA_6G09600)-RELATED"/>
    <property type="match status" value="1"/>
</dbReference>
<feature type="binding site" evidence="3">
    <location>
        <position position="168"/>
    </location>
    <ligand>
        <name>Mn(2+)</name>
        <dbReference type="ChEBI" id="CHEBI:29035"/>
        <label>2</label>
    </ligand>
</feature>
<dbReference type="PANTHER" id="PTHR11014">
    <property type="entry name" value="PEPTIDASE M20 FAMILY MEMBER"/>
    <property type="match status" value="1"/>
</dbReference>
<evidence type="ECO:0000256" key="3">
    <source>
        <dbReference type="PIRSR" id="PIRSR005962-1"/>
    </source>
</evidence>
<feature type="binding site" evidence="3">
    <location>
        <position position="108"/>
    </location>
    <ligand>
        <name>Mn(2+)</name>
        <dbReference type="ChEBI" id="CHEBI:29035"/>
        <label>2</label>
    </ligand>
</feature>
<keyword evidence="2 5" id="KW-0378">Hydrolase</keyword>
<dbReference type="InterPro" id="IPR017439">
    <property type="entry name" value="Amidohydrolase"/>
</dbReference>
<evidence type="ECO:0000313" key="6">
    <source>
        <dbReference type="Proteomes" id="UP000231701"/>
    </source>
</evidence>
<proteinExistence type="inferred from homology"/>
<name>A0A2K8KXG1_MARES</name>
<keyword evidence="3" id="KW-0464">Manganese</keyword>
<dbReference type="GO" id="GO:0016787">
    <property type="term" value="F:hydrolase activity"/>
    <property type="evidence" value="ECO:0007669"/>
    <property type="project" value="UniProtKB-KW"/>
</dbReference>
<dbReference type="Pfam" id="PF07687">
    <property type="entry name" value="M20_dimer"/>
    <property type="match status" value="1"/>
</dbReference>
<dbReference type="GO" id="GO:0046872">
    <property type="term" value="F:metal ion binding"/>
    <property type="evidence" value="ECO:0007669"/>
    <property type="project" value="UniProtKB-KW"/>
</dbReference>
<keyword evidence="6" id="KW-1185">Reference proteome</keyword>
<evidence type="ECO:0000256" key="1">
    <source>
        <dbReference type="ARBA" id="ARBA00006153"/>
    </source>
</evidence>
<reference evidence="5 6" key="1">
    <citation type="submission" date="2016-12" db="EMBL/GenBank/DDBJ databases">
        <title>Isolation and genomic insights into novel planktonic Zetaproteobacteria from stratified waters of the Chesapeake Bay.</title>
        <authorList>
            <person name="McAllister S.M."/>
            <person name="Kato S."/>
            <person name="Chan C.S."/>
            <person name="Chiu B.K."/>
            <person name="Field E.K."/>
        </authorList>
    </citation>
    <scope>NUCLEOTIDE SEQUENCE [LARGE SCALE GENOMIC DNA]</scope>
    <source>
        <strain evidence="5 6">CP-5</strain>
    </source>
</reference>
<dbReference type="EMBL" id="CP018799">
    <property type="protein sequence ID" value="ATX79608.1"/>
    <property type="molecule type" value="Genomic_DNA"/>
</dbReference>
<dbReference type="InterPro" id="IPR011650">
    <property type="entry name" value="Peptidase_M20_dimer"/>
</dbReference>
<comment type="similarity">
    <text evidence="1">Belongs to the peptidase M20 family.</text>
</comment>
<evidence type="ECO:0000256" key="2">
    <source>
        <dbReference type="ARBA" id="ARBA00022801"/>
    </source>
</evidence>
<accession>A0A2K8KXG1</accession>
<gene>
    <name evidence="5" type="ORF">Ga0123461_1189</name>
</gene>
<organism evidence="5 6">
    <name type="scientific">Mariprofundus aestuarium</name>
    <dbReference type="NCBI Taxonomy" id="1921086"/>
    <lineage>
        <taxon>Bacteria</taxon>
        <taxon>Pseudomonadati</taxon>
        <taxon>Pseudomonadota</taxon>
        <taxon>Candidatius Mariprofundia</taxon>
        <taxon>Mariprofundales</taxon>
        <taxon>Mariprofundaceae</taxon>
        <taxon>Mariprofundus</taxon>
    </lineage>
</organism>
<dbReference type="OrthoDB" id="9777385at2"/>
<feature type="binding site" evidence="3">
    <location>
        <position position="142"/>
    </location>
    <ligand>
        <name>Mn(2+)</name>
        <dbReference type="ChEBI" id="CHEBI:29035"/>
        <label>2</label>
    </ligand>
</feature>
<dbReference type="KEGG" id="maes:Ga0123461_1189"/>
<dbReference type="Gene3D" id="3.30.70.360">
    <property type="match status" value="1"/>
</dbReference>
<keyword evidence="3" id="KW-0479">Metal-binding</keyword>
<dbReference type="SUPFAM" id="SSF53187">
    <property type="entry name" value="Zn-dependent exopeptidases"/>
    <property type="match status" value="1"/>
</dbReference>
<dbReference type="FunFam" id="3.30.70.360:FF:000014">
    <property type="entry name" value="N-acyl-L-amino acid amidohydrolase"/>
    <property type="match status" value="1"/>
</dbReference>
<comment type="cofactor">
    <cofactor evidence="3">
        <name>Mn(2+)</name>
        <dbReference type="ChEBI" id="CHEBI:29035"/>
    </cofactor>
    <text evidence="3">The Mn(2+) ion enhances activity.</text>
</comment>
<dbReference type="NCBIfam" id="TIGR01891">
    <property type="entry name" value="amidohydrolases"/>
    <property type="match status" value="1"/>
</dbReference>
<dbReference type="Gene3D" id="3.40.630.10">
    <property type="entry name" value="Zn peptidases"/>
    <property type="match status" value="1"/>
</dbReference>
<evidence type="ECO:0000259" key="4">
    <source>
        <dbReference type="Pfam" id="PF07687"/>
    </source>
</evidence>
<dbReference type="PIRSF" id="PIRSF005962">
    <property type="entry name" value="Pept_M20D_amidohydro"/>
    <property type="match status" value="1"/>
</dbReference>
<dbReference type="AlphaFoldDB" id="A0A2K8KXG1"/>
<dbReference type="InterPro" id="IPR002933">
    <property type="entry name" value="Peptidase_M20"/>
</dbReference>
<dbReference type="SUPFAM" id="SSF55031">
    <property type="entry name" value="Bacterial exopeptidase dimerisation domain"/>
    <property type="match status" value="1"/>
</dbReference>
<evidence type="ECO:0000313" key="5">
    <source>
        <dbReference type="EMBL" id="ATX79608.1"/>
    </source>
</evidence>
<dbReference type="Pfam" id="PF01546">
    <property type="entry name" value="Peptidase_M20"/>
    <property type="match status" value="1"/>
</dbReference>
<sequence>MSVTRDQLSRSVESVIAETIRIRRYLHEHPELSGAEQQTALLVAGECRKLGLEVKEGIGGFGLLATLNIGAEKPWLAFRADMDALPIKDGKQLPYSSRVEGVSHSCGHDAHTAVLLGAAKVICSLKEHLNYNIAFVFQPAEETCEGAAAMLREHLFGTLNPQQIYAMHVFPYLPAGSIGMRRGAMCAAADMFDVEIMGRGGHAARPHECIDVILIASHVIQALHHIVSRKVNPLHPAVLTIGQIQGGYAGNVIPDRVQFTGTIRSLHPESHEEIRAMMDRIIRQTSDAWGATARFTLKQATPVLINDSSLLAQAVDIITESTSGIDLIDLPDPSMGGEDFAEFMRDIPGCLFRLGTGGGPETRYPLHHPSFDIDESSMRSGIAAFAALALNQ</sequence>
<dbReference type="RefSeq" id="WP_100277483.1">
    <property type="nucleotide sequence ID" value="NZ_CP018799.1"/>
</dbReference>
<dbReference type="EC" id="3.5.1.-" evidence="5"/>
<dbReference type="Proteomes" id="UP000231701">
    <property type="component" value="Chromosome"/>
</dbReference>
<feature type="domain" description="Peptidase M20 dimerisation" evidence="4">
    <location>
        <begin position="192"/>
        <end position="286"/>
    </location>
</feature>
<dbReference type="InterPro" id="IPR036264">
    <property type="entry name" value="Bact_exopeptidase_dim_dom"/>
</dbReference>
<protein>
    <submittedName>
        <fullName evidence="5">Amidohydrolase</fullName>
        <ecNumber evidence="5">3.5.1.-</ecNumber>
    </submittedName>
</protein>